<dbReference type="KEGG" id="mmob:F6R98_16510"/>
<dbReference type="AlphaFoldDB" id="A0A5Q0BPB4"/>
<dbReference type="EMBL" id="CP044205">
    <property type="protein sequence ID" value="QFY44034.1"/>
    <property type="molecule type" value="Genomic_DNA"/>
</dbReference>
<dbReference type="PROSITE" id="PS50984">
    <property type="entry name" value="TRUD"/>
    <property type="match status" value="1"/>
</dbReference>
<dbReference type="InterPro" id="IPR042214">
    <property type="entry name" value="TruD_catalytic"/>
</dbReference>
<dbReference type="OrthoDB" id="1550679at2"/>
<comment type="catalytic activity">
    <reaction evidence="4">
        <text>uridine(13) in tRNA = pseudouridine(13) in tRNA</text>
        <dbReference type="Rhea" id="RHEA:42540"/>
        <dbReference type="Rhea" id="RHEA-COMP:10105"/>
        <dbReference type="Rhea" id="RHEA-COMP:10106"/>
        <dbReference type="ChEBI" id="CHEBI:65314"/>
        <dbReference type="ChEBI" id="CHEBI:65315"/>
        <dbReference type="EC" id="5.4.99.27"/>
    </reaction>
</comment>
<dbReference type="Pfam" id="PF01142">
    <property type="entry name" value="TruD"/>
    <property type="match status" value="2"/>
</dbReference>
<dbReference type="NCBIfam" id="NF002153">
    <property type="entry name" value="PRK00984.1-2"/>
    <property type="match status" value="1"/>
</dbReference>
<dbReference type="InterPro" id="IPR020103">
    <property type="entry name" value="PsdUridine_synth_cat_dom_sf"/>
</dbReference>
<feature type="active site" description="Nucleophile" evidence="4">
    <location>
        <position position="79"/>
    </location>
</feature>
<dbReference type="EC" id="5.4.99.27" evidence="4"/>
<dbReference type="Gene3D" id="3.30.2340.10">
    <property type="entry name" value="TruD, insertion domain"/>
    <property type="match status" value="1"/>
</dbReference>
<dbReference type="GO" id="GO:0160150">
    <property type="term" value="F:tRNA pseudouridine(13) synthase activity"/>
    <property type="evidence" value="ECO:0007669"/>
    <property type="project" value="UniProtKB-EC"/>
</dbReference>
<evidence type="ECO:0000259" key="5">
    <source>
        <dbReference type="PROSITE" id="PS50984"/>
    </source>
</evidence>
<dbReference type="GO" id="GO:0005829">
    <property type="term" value="C:cytosol"/>
    <property type="evidence" value="ECO:0007669"/>
    <property type="project" value="TreeGrafter"/>
</dbReference>
<protein>
    <recommendedName>
        <fullName evidence="4">tRNA pseudouridine synthase D</fullName>
        <ecNumber evidence="4">5.4.99.27</ecNumber>
    </recommendedName>
    <alternativeName>
        <fullName evidence="4">tRNA pseudouridine(13) synthase</fullName>
    </alternativeName>
    <alternativeName>
        <fullName evidence="4">tRNA pseudouridylate synthase D</fullName>
    </alternativeName>
    <alternativeName>
        <fullName evidence="4">tRNA-uridine isomerase D</fullName>
    </alternativeName>
</protein>
<keyword evidence="2 4" id="KW-0819">tRNA processing</keyword>
<dbReference type="InterPro" id="IPR011760">
    <property type="entry name" value="PsdUridine_synth_TruD_insert"/>
</dbReference>
<dbReference type="InterPro" id="IPR020119">
    <property type="entry name" value="PsdUridine_synth_TruD_CS"/>
</dbReference>
<dbReference type="CDD" id="cd02575">
    <property type="entry name" value="PseudoU_synth_EcTruD"/>
    <property type="match status" value="1"/>
</dbReference>
<dbReference type="PANTHER" id="PTHR47811">
    <property type="entry name" value="TRNA PSEUDOURIDINE SYNTHASE D"/>
    <property type="match status" value="1"/>
</dbReference>
<evidence type="ECO:0000256" key="3">
    <source>
        <dbReference type="ARBA" id="ARBA00023235"/>
    </source>
</evidence>
<dbReference type="Proteomes" id="UP000325755">
    <property type="component" value="Chromosome"/>
</dbReference>
<dbReference type="GO" id="GO:0003723">
    <property type="term" value="F:RNA binding"/>
    <property type="evidence" value="ECO:0007669"/>
    <property type="project" value="InterPro"/>
</dbReference>
<reference evidence="6 7" key="1">
    <citation type="submission" date="2019-09" db="EMBL/GenBank/DDBJ databases">
        <title>Ecophysiology of the spiral-shaped methanotroph Methylospira mobilis as revealed by the complete genome sequence.</title>
        <authorList>
            <person name="Oshkin I.Y."/>
            <person name="Dedysh S.N."/>
            <person name="Miroshnikov K."/>
            <person name="Danilova O.V."/>
            <person name="Hakobyan A."/>
            <person name="Liesack W."/>
        </authorList>
    </citation>
    <scope>NUCLEOTIDE SEQUENCE [LARGE SCALE GENOMIC DNA]</scope>
    <source>
        <strain evidence="6 7">Shm1</strain>
    </source>
</reference>
<evidence type="ECO:0000313" key="6">
    <source>
        <dbReference type="EMBL" id="QFY44034.1"/>
    </source>
</evidence>
<gene>
    <name evidence="4 6" type="primary">truD</name>
    <name evidence="6" type="ORF">F6R98_16510</name>
</gene>
<sequence length="347" mass="38504">MTGIDLPYAYGGATGSGILKQTPEDFAVEEILGFAPSGEGEHVFLDVEKTGANTDDVAVRIAEFAGVTRMSVSYAGLKDRHARTRQWFSVHLPGKLDPDWQALNSPELRVLEACRHNRKLKKGTLKGNRFHLRIRRLEADRALLEQRLRQIARDGAPNYFGPQRFGHGGQNIDKAKALFDGSLATRNRHLRGIYLSAARSHIFNLILAERVRRQNWNRALEGDAFTFPDSHSFFCGALTPEILERVAAFQIHPSGPLWGTGELPTRSEARELEAAVAEQEAELCRGLERNNVEMARRALRINPGEFGWELGGNGEDGEQLLVSFTLPAGAYATTALREALVFDAAFD</sequence>
<organism evidence="6 7">
    <name type="scientific">Candidatus Methylospira mobilis</name>
    <dbReference type="NCBI Taxonomy" id="1808979"/>
    <lineage>
        <taxon>Bacteria</taxon>
        <taxon>Pseudomonadati</taxon>
        <taxon>Pseudomonadota</taxon>
        <taxon>Gammaproteobacteria</taxon>
        <taxon>Methylococcales</taxon>
        <taxon>Methylococcaceae</taxon>
        <taxon>Candidatus Methylospira</taxon>
    </lineage>
</organism>
<dbReference type="SUPFAM" id="SSF55120">
    <property type="entry name" value="Pseudouridine synthase"/>
    <property type="match status" value="1"/>
</dbReference>
<dbReference type="PROSITE" id="PS01268">
    <property type="entry name" value="UPF0024"/>
    <property type="match status" value="1"/>
</dbReference>
<dbReference type="PANTHER" id="PTHR47811:SF1">
    <property type="entry name" value="TRNA PSEUDOURIDINE SYNTHASE D"/>
    <property type="match status" value="1"/>
</dbReference>
<dbReference type="InterPro" id="IPR001656">
    <property type="entry name" value="PsdUridine_synth_TruD"/>
</dbReference>
<dbReference type="FunCoup" id="A0A5Q0BPB4">
    <property type="interactions" value="77"/>
</dbReference>
<comment type="similarity">
    <text evidence="1 4">Belongs to the pseudouridine synthase TruD family.</text>
</comment>
<dbReference type="InterPro" id="IPR050170">
    <property type="entry name" value="TruD_pseudoU_synthase"/>
</dbReference>
<keyword evidence="7" id="KW-1185">Reference proteome</keyword>
<proteinExistence type="inferred from homology"/>
<evidence type="ECO:0000313" key="7">
    <source>
        <dbReference type="Proteomes" id="UP000325755"/>
    </source>
</evidence>
<comment type="function">
    <text evidence="4">Responsible for synthesis of pseudouridine from uracil-13 in transfer RNAs.</text>
</comment>
<dbReference type="HAMAP" id="MF_01082">
    <property type="entry name" value="TruD"/>
    <property type="match status" value="1"/>
</dbReference>
<evidence type="ECO:0000256" key="2">
    <source>
        <dbReference type="ARBA" id="ARBA00022694"/>
    </source>
</evidence>
<evidence type="ECO:0000256" key="1">
    <source>
        <dbReference type="ARBA" id="ARBA00007953"/>
    </source>
</evidence>
<name>A0A5Q0BPB4_9GAMM</name>
<feature type="domain" description="TRUD" evidence="5">
    <location>
        <begin position="155"/>
        <end position="301"/>
    </location>
</feature>
<evidence type="ECO:0000256" key="4">
    <source>
        <dbReference type="HAMAP-Rule" id="MF_01082"/>
    </source>
</evidence>
<dbReference type="RefSeq" id="WP_153250005.1">
    <property type="nucleotide sequence ID" value="NZ_CP044205.1"/>
</dbReference>
<dbReference type="GO" id="GO:0031119">
    <property type="term" value="P:tRNA pseudouridine synthesis"/>
    <property type="evidence" value="ECO:0007669"/>
    <property type="project" value="UniProtKB-UniRule"/>
</dbReference>
<dbReference type="InterPro" id="IPR043165">
    <property type="entry name" value="TruD_insert_sf"/>
</dbReference>
<keyword evidence="3 4" id="KW-0413">Isomerase</keyword>
<accession>A0A5Q0BPB4</accession>
<dbReference type="InParanoid" id="A0A5Q0BPB4"/>
<dbReference type="Gene3D" id="3.30.2350.20">
    <property type="entry name" value="TruD, catalytic domain"/>
    <property type="match status" value="1"/>
</dbReference>